<protein>
    <submittedName>
        <fullName evidence="3">Uncharacterized protein</fullName>
    </submittedName>
</protein>
<feature type="signal peptide" evidence="2">
    <location>
        <begin position="1"/>
        <end position="18"/>
    </location>
</feature>
<name>K0SLR6_THAOC</name>
<keyword evidence="4" id="KW-1185">Reference proteome</keyword>
<comment type="caution">
    <text evidence="3">The sequence shown here is derived from an EMBL/GenBank/DDBJ whole genome shotgun (WGS) entry which is preliminary data.</text>
</comment>
<dbReference type="eggNOG" id="ENOG502STWU">
    <property type="taxonomic scope" value="Eukaryota"/>
</dbReference>
<reference evidence="3 4" key="1">
    <citation type="journal article" date="2012" name="Genome Biol.">
        <title>Genome and low-iron response of an oceanic diatom adapted to chronic iron limitation.</title>
        <authorList>
            <person name="Lommer M."/>
            <person name="Specht M."/>
            <person name="Roy A.S."/>
            <person name="Kraemer L."/>
            <person name="Andreson R."/>
            <person name="Gutowska M.A."/>
            <person name="Wolf J."/>
            <person name="Bergner S.V."/>
            <person name="Schilhabel M.B."/>
            <person name="Klostermeier U.C."/>
            <person name="Beiko R.G."/>
            <person name="Rosenstiel P."/>
            <person name="Hippler M."/>
            <person name="Laroche J."/>
        </authorList>
    </citation>
    <scope>NUCLEOTIDE SEQUENCE [LARGE SCALE GENOMIC DNA]</scope>
    <source>
        <strain evidence="3 4">CCMP1005</strain>
    </source>
</reference>
<dbReference type="AlphaFoldDB" id="K0SLR6"/>
<accession>K0SLR6</accession>
<evidence type="ECO:0000313" key="3">
    <source>
        <dbReference type="EMBL" id="EJK66245.1"/>
    </source>
</evidence>
<evidence type="ECO:0000256" key="2">
    <source>
        <dbReference type="SAM" id="SignalP"/>
    </source>
</evidence>
<feature type="compositionally biased region" description="Low complexity" evidence="1">
    <location>
        <begin position="550"/>
        <end position="569"/>
    </location>
</feature>
<dbReference type="EMBL" id="AGNL01015155">
    <property type="protein sequence ID" value="EJK66245.1"/>
    <property type="molecule type" value="Genomic_DNA"/>
</dbReference>
<proteinExistence type="predicted"/>
<feature type="chain" id="PRO_5003837894" evidence="2">
    <location>
        <begin position="19"/>
        <end position="786"/>
    </location>
</feature>
<feature type="region of interest" description="Disordered" evidence="1">
    <location>
        <begin position="546"/>
        <end position="624"/>
    </location>
</feature>
<keyword evidence="2" id="KW-0732">Signal</keyword>
<feature type="compositionally biased region" description="Low complexity" evidence="1">
    <location>
        <begin position="601"/>
        <end position="624"/>
    </location>
</feature>
<gene>
    <name evidence="3" type="ORF">THAOC_12848</name>
</gene>
<feature type="compositionally biased region" description="Polar residues" evidence="1">
    <location>
        <begin position="570"/>
        <end position="588"/>
    </location>
</feature>
<sequence>MIASNIAALSLILAVANGKSKLALGLNASQFDQVSQDKQVISTVDNFFHNKAGNTGKPKNLRGFDGNTNALERSSRLAGDSTGTHVGLNGAGGDDKFFAVKRMLQDCSTPSWHPQWSGGWDAGHCAFEATCNSPGYASELACCKSAYAGQTSGYCLSQLEAPPTLSPTTSDLTVNFWYPDYGTEWTSAGCLNTLPLPYNNVNDRPNYPTQLECCKAAYGGQMSGACLSQLESPPTTSPTTAGNIGSLYYPDYNTAWPDAGCTNVLPVPSGRPTYASHLACCKGAYGGQVSFSSQIAGPRISNRPISGVCLSQLDSPPTTSPTSAGGLDVYYPDYNAAWDKATCVNTRPMPSGRPVYSTMLACCKGAYAGQTSGYCASQLDSPPTTSPTSSDFTADFWYPDYSSDWSDAVCLNSLPLPFSTGGRPTYTTNAACCSTQYGGQVSKACLCSMASPPAGCWSRLMSSPTTKTAESTLQLNGVNSLPSSDSDMQALVSRIEVIVNGGLSDGAKVLSISNVSFENGSVSYKVEIGYDSSKTSEGSIKAIVGGAAESPPSVTPTSGPTGTPTQSPSRNPTLAPTVGPTQSPTGSPVITLRPTSPPTTSPTHVPTNSPTSGPSGSPSTAPTGSGPCLKDQPCCTVDTCTEGGCDNLKTGSSSSDVPCGSCNGGESCRGVDPAVLSENSCTGFSACYGDLIGNNYNSAQTSVAGDNSCNEVYSCAYAGVGTGFTTIGNNSCNFNMACYQFGSNTAGIHAVIGDGSCVRVEWRKYLSIKKCSEASDAWKKEGRTRE</sequence>
<evidence type="ECO:0000313" key="4">
    <source>
        <dbReference type="Proteomes" id="UP000266841"/>
    </source>
</evidence>
<organism evidence="3 4">
    <name type="scientific">Thalassiosira oceanica</name>
    <name type="common">Marine diatom</name>
    <dbReference type="NCBI Taxonomy" id="159749"/>
    <lineage>
        <taxon>Eukaryota</taxon>
        <taxon>Sar</taxon>
        <taxon>Stramenopiles</taxon>
        <taxon>Ochrophyta</taxon>
        <taxon>Bacillariophyta</taxon>
        <taxon>Coscinodiscophyceae</taxon>
        <taxon>Thalassiosirophycidae</taxon>
        <taxon>Thalassiosirales</taxon>
        <taxon>Thalassiosiraceae</taxon>
        <taxon>Thalassiosira</taxon>
    </lineage>
</organism>
<evidence type="ECO:0000256" key="1">
    <source>
        <dbReference type="SAM" id="MobiDB-lite"/>
    </source>
</evidence>
<dbReference type="Proteomes" id="UP000266841">
    <property type="component" value="Unassembled WGS sequence"/>
</dbReference>